<dbReference type="EMBL" id="BGZK01000203">
    <property type="protein sequence ID" value="GBP28199.1"/>
    <property type="molecule type" value="Genomic_DNA"/>
</dbReference>
<dbReference type="Proteomes" id="UP000299102">
    <property type="component" value="Unassembled WGS sequence"/>
</dbReference>
<name>A0A4C1UPD9_EUMVA</name>
<organism evidence="1 2">
    <name type="scientific">Eumeta variegata</name>
    <name type="common">Bagworm moth</name>
    <name type="synonym">Eumeta japonica</name>
    <dbReference type="NCBI Taxonomy" id="151549"/>
    <lineage>
        <taxon>Eukaryota</taxon>
        <taxon>Metazoa</taxon>
        <taxon>Ecdysozoa</taxon>
        <taxon>Arthropoda</taxon>
        <taxon>Hexapoda</taxon>
        <taxon>Insecta</taxon>
        <taxon>Pterygota</taxon>
        <taxon>Neoptera</taxon>
        <taxon>Endopterygota</taxon>
        <taxon>Lepidoptera</taxon>
        <taxon>Glossata</taxon>
        <taxon>Ditrysia</taxon>
        <taxon>Tineoidea</taxon>
        <taxon>Psychidae</taxon>
        <taxon>Oiketicinae</taxon>
        <taxon>Eumeta</taxon>
    </lineage>
</organism>
<proteinExistence type="predicted"/>
<sequence>MQHENGSARPVRYHTFIEYRSEVTVSTVASRPARNIVLHLSVILLLLHQISYSYTNGQQCTIDSSAIVRSSLPMDRQMMTTYSDGSQAYLPLKHAIKEMKKE</sequence>
<evidence type="ECO:0000313" key="1">
    <source>
        <dbReference type="EMBL" id="GBP28199.1"/>
    </source>
</evidence>
<reference evidence="1 2" key="1">
    <citation type="journal article" date="2019" name="Commun. Biol.">
        <title>The bagworm genome reveals a unique fibroin gene that provides high tensile strength.</title>
        <authorList>
            <person name="Kono N."/>
            <person name="Nakamura H."/>
            <person name="Ohtoshi R."/>
            <person name="Tomita M."/>
            <person name="Numata K."/>
            <person name="Arakawa K."/>
        </authorList>
    </citation>
    <scope>NUCLEOTIDE SEQUENCE [LARGE SCALE GENOMIC DNA]</scope>
</reference>
<comment type="caution">
    <text evidence="1">The sequence shown here is derived from an EMBL/GenBank/DDBJ whole genome shotgun (WGS) entry which is preliminary data.</text>
</comment>
<protein>
    <submittedName>
        <fullName evidence="1">Uncharacterized protein</fullName>
    </submittedName>
</protein>
<dbReference type="AlphaFoldDB" id="A0A4C1UPD9"/>
<gene>
    <name evidence="1" type="ORF">EVAR_76294_1</name>
</gene>
<evidence type="ECO:0000313" key="2">
    <source>
        <dbReference type="Proteomes" id="UP000299102"/>
    </source>
</evidence>
<accession>A0A4C1UPD9</accession>
<keyword evidence="2" id="KW-1185">Reference proteome</keyword>